<comment type="similarity">
    <text evidence="9">Belongs to the insect chemoreceptor superfamily. Heteromeric odorant receptor channel (TC 1.A.69) family.</text>
</comment>
<keyword evidence="8 9" id="KW-0807">Transducer</keyword>
<dbReference type="EMBL" id="MN731514">
    <property type="protein sequence ID" value="QPZ88929.1"/>
    <property type="molecule type" value="mRNA"/>
</dbReference>
<dbReference type="Pfam" id="PF02949">
    <property type="entry name" value="7tm_6"/>
    <property type="match status" value="1"/>
</dbReference>
<dbReference type="GO" id="GO:0005886">
    <property type="term" value="C:plasma membrane"/>
    <property type="evidence" value="ECO:0007669"/>
    <property type="project" value="UniProtKB-SubCell"/>
</dbReference>
<feature type="transmembrane region" description="Helical" evidence="9">
    <location>
        <begin position="123"/>
        <end position="145"/>
    </location>
</feature>
<evidence type="ECO:0000313" key="10">
    <source>
        <dbReference type="EMBL" id="QPZ88929.1"/>
    </source>
</evidence>
<gene>
    <name evidence="10" type="primary">OR16</name>
</gene>
<dbReference type="GO" id="GO:0005549">
    <property type="term" value="F:odorant binding"/>
    <property type="evidence" value="ECO:0007669"/>
    <property type="project" value="InterPro"/>
</dbReference>
<comment type="subcellular location">
    <subcellularLocation>
        <location evidence="9">Cell membrane</location>
        <topology evidence="9">Multi-pass membrane protein</topology>
    </subcellularLocation>
    <subcellularLocation>
        <location evidence="1">Membrane</location>
        <topology evidence="1">Multi-pass membrane protein</topology>
    </subcellularLocation>
</comment>
<keyword evidence="7 9" id="KW-0675">Receptor</keyword>
<keyword evidence="2 9" id="KW-0716">Sensory transduction</keyword>
<feature type="transmembrane region" description="Helical" evidence="9">
    <location>
        <begin position="278"/>
        <end position="297"/>
    </location>
</feature>
<sequence length="407" mass="47734">MAYDHGVYPLLKLILVLGYQFEITTFKAKWKNNLIEVVYWVHQIIGVASLISHVISTTTRSIRYMPEFFQRLFEDAAFNLLFIEAHFIRANFQDLHELIQHMETSFSTQETEIVEKTYAKAKFIFYVCVTSAIGCLSGSILETFFTVSQEELDLLSHIYDRKYPNNRLQTNFWVPDIDDSEPPYYQIIFVTELYLIYLIILLTILSVSLIPMLVTHIAGQYEILCNRIQSLGHSSIMWNKRRPIDDLQDRESLRSIMQAHKNLISAQSKLQNLYSAGMFIKVVFNNIMFALCLYQLTLSNTNTVSKFRVYKLTLEFLTVAVTYYYLCHCSEILDDCNSKLCDAIWNSRWYHCSRHVQKDLIMFLRRVQRPNHLKCLHGAIILSHVYFLGVVKVSYSFVNCMRFKSRL</sequence>
<evidence type="ECO:0000256" key="4">
    <source>
        <dbReference type="ARBA" id="ARBA00022725"/>
    </source>
</evidence>
<protein>
    <recommendedName>
        <fullName evidence="9">Odorant receptor</fullName>
    </recommendedName>
</protein>
<evidence type="ECO:0000256" key="1">
    <source>
        <dbReference type="ARBA" id="ARBA00004141"/>
    </source>
</evidence>
<keyword evidence="3 9" id="KW-0812">Transmembrane</keyword>
<reference evidence="10" key="1">
    <citation type="submission" date="2019-11" db="EMBL/GenBank/DDBJ databases">
        <title>Host plant odors and their recognition by OBPs of Diaphorina citri Kuwayama (Hemiptera: Psyllidae).</title>
        <authorList>
            <person name="Zhengbing W."/>
            <person name="Xinnian Z."/>
        </authorList>
    </citation>
    <scope>NUCLEOTIDE SEQUENCE</scope>
</reference>
<keyword evidence="4 9" id="KW-0552">Olfaction</keyword>
<keyword evidence="5 9" id="KW-1133">Transmembrane helix</keyword>
<dbReference type="PANTHER" id="PTHR21137">
    <property type="entry name" value="ODORANT RECEPTOR"/>
    <property type="match status" value="1"/>
</dbReference>
<feature type="transmembrane region" description="Helical" evidence="9">
    <location>
        <begin position="194"/>
        <end position="214"/>
    </location>
</feature>
<dbReference type="InterPro" id="IPR004117">
    <property type="entry name" value="7tm6_olfct_rcpt"/>
</dbReference>
<dbReference type="AlphaFoldDB" id="A0A7T3R152"/>
<dbReference type="PANTHER" id="PTHR21137:SF42">
    <property type="entry name" value="ODORANT RECEPTOR 83A"/>
    <property type="match status" value="1"/>
</dbReference>
<evidence type="ECO:0000256" key="3">
    <source>
        <dbReference type="ARBA" id="ARBA00022692"/>
    </source>
</evidence>
<feature type="transmembrane region" description="Helical" evidence="9">
    <location>
        <begin position="375"/>
        <end position="398"/>
    </location>
</feature>
<proteinExistence type="evidence at transcript level"/>
<evidence type="ECO:0000256" key="2">
    <source>
        <dbReference type="ARBA" id="ARBA00022606"/>
    </source>
</evidence>
<accession>A0A7T3R152</accession>
<evidence type="ECO:0000256" key="5">
    <source>
        <dbReference type="ARBA" id="ARBA00022989"/>
    </source>
</evidence>
<evidence type="ECO:0000256" key="7">
    <source>
        <dbReference type="ARBA" id="ARBA00023170"/>
    </source>
</evidence>
<keyword evidence="6 9" id="KW-0472">Membrane</keyword>
<comment type="caution">
    <text evidence="9">Lacks conserved residue(s) required for the propagation of feature annotation.</text>
</comment>
<dbReference type="GO" id="GO:0007165">
    <property type="term" value="P:signal transduction"/>
    <property type="evidence" value="ECO:0007669"/>
    <property type="project" value="UniProtKB-KW"/>
</dbReference>
<evidence type="ECO:0000256" key="8">
    <source>
        <dbReference type="ARBA" id="ARBA00023224"/>
    </source>
</evidence>
<organism evidence="10">
    <name type="scientific">Diaphorina citri</name>
    <name type="common">Asian citrus psyllid</name>
    <dbReference type="NCBI Taxonomy" id="121845"/>
    <lineage>
        <taxon>Eukaryota</taxon>
        <taxon>Metazoa</taxon>
        <taxon>Ecdysozoa</taxon>
        <taxon>Arthropoda</taxon>
        <taxon>Hexapoda</taxon>
        <taxon>Insecta</taxon>
        <taxon>Pterygota</taxon>
        <taxon>Neoptera</taxon>
        <taxon>Paraneoptera</taxon>
        <taxon>Hemiptera</taxon>
        <taxon>Sternorrhyncha</taxon>
        <taxon>Psylloidea</taxon>
        <taxon>Psyllidae</taxon>
        <taxon>Diaphorininae</taxon>
        <taxon>Diaphorina</taxon>
    </lineage>
</organism>
<name>A0A7T3R152_DIACI</name>
<feature type="transmembrane region" description="Helical" evidence="9">
    <location>
        <begin position="37"/>
        <end position="55"/>
    </location>
</feature>
<evidence type="ECO:0000256" key="6">
    <source>
        <dbReference type="ARBA" id="ARBA00023136"/>
    </source>
</evidence>
<evidence type="ECO:0000256" key="9">
    <source>
        <dbReference type="RuleBase" id="RU351113"/>
    </source>
</evidence>
<dbReference type="GO" id="GO:0004984">
    <property type="term" value="F:olfactory receptor activity"/>
    <property type="evidence" value="ECO:0007669"/>
    <property type="project" value="InterPro"/>
</dbReference>